<proteinExistence type="inferred from homology"/>
<protein>
    <recommendedName>
        <fullName evidence="3">Rab proteins geranylgeranyltransferase</fullName>
    </recommendedName>
</protein>
<dbReference type="GO" id="GO:0016020">
    <property type="term" value="C:membrane"/>
    <property type="evidence" value="ECO:0007669"/>
    <property type="project" value="EnsemblFungi"/>
</dbReference>
<feature type="compositionally biased region" description="Basic and acidic residues" evidence="4">
    <location>
        <begin position="1"/>
        <end position="17"/>
    </location>
</feature>
<reference evidence="5" key="1">
    <citation type="submission" date="2020-03" db="EMBL/GenBank/DDBJ databases">
        <title>FDA dAtabase for Regulatory Grade micrObial Sequences (FDA-ARGOS): Supporting development and validation of Infectious Disease Dx tests.</title>
        <authorList>
            <person name="Campos J."/>
            <person name="Goldberg B."/>
            <person name="Tallon L."/>
            <person name="Sadzewicz L."/>
            <person name="Vavikolanu K."/>
            <person name="Mehta A."/>
            <person name="Aluvathingal J."/>
            <person name="Nadendla S."/>
            <person name="Nandy P."/>
            <person name="Geyer C."/>
            <person name="Yan Y."/>
            <person name="Sichtig H."/>
        </authorList>
    </citation>
    <scope>NUCLEOTIDE SEQUENCE [LARGE SCALE GENOMIC DNA]</scope>
    <source>
        <strain evidence="5">FDAARGOS_652</strain>
    </source>
</reference>
<dbReference type="InterPro" id="IPR017230">
    <property type="entry name" value="Mrs6"/>
</dbReference>
<dbReference type="PANTHER" id="PTHR11787">
    <property type="entry name" value="RAB GDP-DISSOCIATION INHIBITOR"/>
    <property type="match status" value="1"/>
</dbReference>
<dbReference type="GO" id="GO:0005092">
    <property type="term" value="F:GDP-dissociation inhibitor activity"/>
    <property type="evidence" value="ECO:0007669"/>
    <property type="project" value="UniProtKB-UniRule"/>
</dbReference>
<evidence type="ECO:0000313" key="5">
    <source>
        <dbReference type="EMBL" id="KAF6052265.1"/>
    </source>
</evidence>
<dbReference type="SUPFAM" id="SSF51905">
    <property type="entry name" value="FAD/NAD(P)-binding domain"/>
    <property type="match status" value="1"/>
</dbReference>
<evidence type="ECO:0000313" key="6">
    <source>
        <dbReference type="Proteomes" id="UP000590412"/>
    </source>
</evidence>
<evidence type="ECO:0000256" key="4">
    <source>
        <dbReference type="SAM" id="MobiDB-lite"/>
    </source>
</evidence>
<accession>A0A8X7NM68</accession>
<dbReference type="Gene3D" id="3.30.519.10">
    <property type="entry name" value="Guanine Nucleotide Dissociation Inhibitor, domain 2"/>
    <property type="match status" value="1"/>
</dbReference>
<dbReference type="Gene3D" id="3.50.50.60">
    <property type="entry name" value="FAD/NAD(P)-binding domain"/>
    <property type="match status" value="1"/>
</dbReference>
<dbReference type="PRINTS" id="PR00891">
    <property type="entry name" value="RABGDIREP"/>
</dbReference>
<dbReference type="GO" id="GO:0031267">
    <property type="term" value="F:small GTPase binding"/>
    <property type="evidence" value="ECO:0007669"/>
    <property type="project" value="EnsemblFungi"/>
</dbReference>
<name>A0A8X7NM68_CANPA</name>
<dbReference type="FunFam" id="1.10.405.10:FF:000003">
    <property type="entry name" value="Rab proteins geranylgeranyltransferase component A"/>
    <property type="match status" value="1"/>
</dbReference>
<sequence length="641" mass="72561">MNYSRTERRKSMAERRPSTTYTPPVIPHLAGLEKPQDQFLKIDQCDVLVVGTGLQESILAAALSWQGTQVLHIDNKPYYGDSSSTMTIEQLKKWCADVNQGKIPHFQDAQIYIPGGKLSNQFNSRDYGIDLTPKIMFCQSDLLTLLVKSRVYRYLEFQSLSNFHVFENDDFQQKVNATTKQDIFTDKSLSLITKRYLMKFLKFILLDSDYKQRVKPYANEPIQKFLKEEFKLEDPQINELVFSIGLSYKEDINTKEALIKIKRFLSSFDVYGKFPCMVSKYGGPGELAQGFCRSAAVAGTTYKLNTSLVDFDPMSRIAHFDDGSHIKINEKVIISPTQLPKFLQSSYNQVTEGLQPHYVTRLITVVRRDCNEWISHNESSAIVVFPPHSLPTENEYSVQVMIQNGSSGVCPEGQSIWFSQTVEQDLSRAKRDLESAYTKMESSLLRESSNDIDEILDETDFVVNQEGTPVLANSFKLGSHLQNFLPQEKLEVVCKVGYVEKTFIANDLSNIFKPSKENNIVYRDTPDAQDQIFFTNTPSAELSYDGVITDVKSIYQRVTGTTDDFFDVDFEDEEDEYDRNNQPVIPPKRSSVIGGIVGGGSGTSLAALREQHDEGISDNAIDSDEDMDDSHAPFGAEEMEL</sequence>
<dbReference type="PIRSF" id="PIRSF037514">
    <property type="entry name" value="Rab_ger_ger_transf_A_fun"/>
    <property type="match status" value="1"/>
</dbReference>
<dbReference type="AlphaFoldDB" id="A0A8X7NM68"/>
<dbReference type="GO" id="GO:0006888">
    <property type="term" value="P:endoplasmic reticulum to Golgi vesicle-mediated transport"/>
    <property type="evidence" value="ECO:0007669"/>
    <property type="project" value="EnsemblFungi"/>
</dbReference>
<dbReference type="InterPro" id="IPR018203">
    <property type="entry name" value="GDP_dissociation_inhibitor"/>
</dbReference>
<gene>
    <name evidence="5" type="ORF">FOB60_002521</name>
</gene>
<dbReference type="GO" id="GO:0006612">
    <property type="term" value="P:protein targeting to membrane"/>
    <property type="evidence" value="ECO:0007669"/>
    <property type="project" value="EnsemblFungi"/>
</dbReference>
<comment type="function">
    <text evidence="2">Substrate-binding subunit (component A) of the Rab geranylgeranyltransferase (GGTase) complex. Binds unprenylated Rab proteins and presents the substrate peptide to the catalytic component B. The component A is thought to be regenerated by transferring its prenylated Rab back to the donor membrane.</text>
</comment>
<evidence type="ECO:0000256" key="1">
    <source>
        <dbReference type="ARBA" id="ARBA00005593"/>
    </source>
</evidence>
<evidence type="ECO:0000256" key="3">
    <source>
        <dbReference type="PIRNR" id="PIRNR037514"/>
    </source>
</evidence>
<comment type="similarity">
    <text evidence="1 3">Belongs to the Rab GDI family.</text>
</comment>
<feature type="region of interest" description="Disordered" evidence="4">
    <location>
        <begin position="1"/>
        <end position="25"/>
    </location>
</feature>
<dbReference type="PRINTS" id="PR00894">
    <property type="entry name" value="YEASTMRS6P"/>
</dbReference>
<dbReference type="PANTHER" id="PTHR11787:SF4">
    <property type="entry name" value="CHM, RAB ESCORT PROTEIN 1"/>
    <property type="match status" value="1"/>
</dbReference>
<dbReference type="GO" id="GO:0005829">
    <property type="term" value="C:cytosol"/>
    <property type="evidence" value="ECO:0007669"/>
    <property type="project" value="TreeGrafter"/>
</dbReference>
<dbReference type="InterPro" id="IPR036188">
    <property type="entry name" value="FAD/NAD-bd_sf"/>
</dbReference>
<organism evidence="5 6">
    <name type="scientific">Candida parapsilosis</name>
    <name type="common">Yeast</name>
    <dbReference type="NCBI Taxonomy" id="5480"/>
    <lineage>
        <taxon>Eukaryota</taxon>
        <taxon>Fungi</taxon>
        <taxon>Dikarya</taxon>
        <taxon>Ascomycota</taxon>
        <taxon>Saccharomycotina</taxon>
        <taxon>Pichiomycetes</taxon>
        <taxon>Debaryomycetaceae</taxon>
        <taxon>Candida/Lodderomyces clade</taxon>
        <taxon>Candida</taxon>
    </lineage>
</organism>
<dbReference type="Proteomes" id="UP000590412">
    <property type="component" value="Unassembled WGS sequence"/>
</dbReference>
<evidence type="ECO:0000256" key="2">
    <source>
        <dbReference type="ARBA" id="ARBA00060123"/>
    </source>
</evidence>
<dbReference type="Gene3D" id="1.10.405.10">
    <property type="entry name" value="Guanine Nucleotide Dissociation Inhibitor, domain 1"/>
    <property type="match status" value="1"/>
</dbReference>
<feature type="region of interest" description="Disordered" evidence="4">
    <location>
        <begin position="611"/>
        <end position="641"/>
    </location>
</feature>
<dbReference type="GO" id="GO:0005634">
    <property type="term" value="C:nucleus"/>
    <property type="evidence" value="ECO:0007669"/>
    <property type="project" value="TreeGrafter"/>
</dbReference>
<dbReference type="GO" id="GO:0007264">
    <property type="term" value="P:small GTPase-mediated signal transduction"/>
    <property type="evidence" value="ECO:0007669"/>
    <property type="project" value="UniProtKB-UniRule"/>
</dbReference>
<dbReference type="Pfam" id="PF00996">
    <property type="entry name" value="GDI"/>
    <property type="match status" value="1"/>
</dbReference>
<dbReference type="OrthoDB" id="1923006at2759"/>
<dbReference type="GO" id="GO:0004663">
    <property type="term" value="F:Rab geranylgeranyltransferase activity"/>
    <property type="evidence" value="ECO:0007669"/>
    <property type="project" value="EnsemblFungi"/>
</dbReference>
<dbReference type="EMBL" id="JABWAB010000004">
    <property type="protein sequence ID" value="KAF6052265.1"/>
    <property type="molecule type" value="Genomic_DNA"/>
</dbReference>
<comment type="caution">
    <text evidence="5">The sequence shown here is derived from an EMBL/GenBank/DDBJ whole genome shotgun (WGS) entry which is preliminary data.</text>
</comment>
<dbReference type="GO" id="GO:0005968">
    <property type="term" value="C:Rab-protein geranylgeranyltransferase complex"/>
    <property type="evidence" value="ECO:0007669"/>
    <property type="project" value="EnsemblFungi"/>
</dbReference>